<gene>
    <name evidence="2" type="ORF">GCM10007853_00820</name>
</gene>
<comment type="caution">
    <text evidence="2">The sequence shown here is derived from an EMBL/GenBank/DDBJ whole genome shotgun (WGS) entry which is preliminary data.</text>
</comment>
<keyword evidence="1" id="KW-0812">Transmembrane</keyword>
<keyword evidence="3" id="KW-1185">Reference proteome</keyword>
<proteinExistence type="predicted"/>
<organism evidence="2 3">
    <name type="scientific">Algimonas ampicilliniresistens</name>
    <dbReference type="NCBI Taxonomy" id="1298735"/>
    <lineage>
        <taxon>Bacteria</taxon>
        <taxon>Pseudomonadati</taxon>
        <taxon>Pseudomonadota</taxon>
        <taxon>Alphaproteobacteria</taxon>
        <taxon>Maricaulales</taxon>
        <taxon>Robiginitomaculaceae</taxon>
        <taxon>Algimonas</taxon>
    </lineage>
</organism>
<dbReference type="Proteomes" id="UP001161391">
    <property type="component" value="Unassembled WGS sequence"/>
</dbReference>
<protein>
    <submittedName>
        <fullName evidence="2">Uncharacterized protein</fullName>
    </submittedName>
</protein>
<reference evidence="2" key="2">
    <citation type="submission" date="2023-01" db="EMBL/GenBank/DDBJ databases">
        <title>Draft genome sequence of Algimonas ampicilliniresistens strain NBRC 108219.</title>
        <authorList>
            <person name="Sun Q."/>
            <person name="Mori K."/>
        </authorList>
    </citation>
    <scope>NUCLEOTIDE SEQUENCE</scope>
    <source>
        <strain evidence="2">NBRC 108219</strain>
    </source>
</reference>
<reference evidence="2" key="1">
    <citation type="journal article" date="2014" name="Int. J. Syst. Evol. Microbiol.">
        <title>Complete genome of a new Firmicutes species belonging to the dominant human colonic microbiota ('Ruminococcus bicirculans') reveals two chromosomes and a selective capacity to utilize plant glucans.</title>
        <authorList>
            <consortium name="NISC Comparative Sequencing Program"/>
            <person name="Wegmann U."/>
            <person name="Louis P."/>
            <person name="Goesmann A."/>
            <person name="Henrissat B."/>
            <person name="Duncan S.H."/>
            <person name="Flint H.J."/>
        </authorList>
    </citation>
    <scope>NUCLEOTIDE SEQUENCE</scope>
    <source>
        <strain evidence="2">NBRC 108219</strain>
    </source>
</reference>
<sequence length="57" mass="6509">MASIIYVIPGAILIGCMFMICLSFLPSKESVQKLERIRREITRREALTAKRSNTSKH</sequence>
<evidence type="ECO:0000313" key="3">
    <source>
        <dbReference type="Proteomes" id="UP001161391"/>
    </source>
</evidence>
<feature type="transmembrane region" description="Helical" evidence="1">
    <location>
        <begin position="6"/>
        <end position="25"/>
    </location>
</feature>
<evidence type="ECO:0000256" key="1">
    <source>
        <dbReference type="SAM" id="Phobius"/>
    </source>
</evidence>
<name>A0ABQ5V5U0_9PROT</name>
<accession>A0ABQ5V5U0</accession>
<keyword evidence="1" id="KW-1133">Transmembrane helix</keyword>
<dbReference type="EMBL" id="BSNK01000001">
    <property type="protein sequence ID" value="GLQ22208.1"/>
    <property type="molecule type" value="Genomic_DNA"/>
</dbReference>
<keyword evidence="1" id="KW-0472">Membrane</keyword>
<evidence type="ECO:0000313" key="2">
    <source>
        <dbReference type="EMBL" id="GLQ22208.1"/>
    </source>
</evidence>